<evidence type="ECO:0000313" key="11">
    <source>
        <dbReference type="Proteomes" id="UP000623467"/>
    </source>
</evidence>
<dbReference type="InterPro" id="IPR017383">
    <property type="entry name" value="ARPC1"/>
</dbReference>
<keyword evidence="3 8" id="KW-0853">WD repeat</keyword>
<keyword evidence="5 7" id="KW-0009">Actin-binding</keyword>
<dbReference type="PANTHER" id="PTHR10709">
    <property type="entry name" value="ACTIN-RELATED PROTEIN 2/3 COMPLEX SUBUNIT 1"/>
    <property type="match status" value="1"/>
</dbReference>
<dbReference type="SUPFAM" id="SSF50978">
    <property type="entry name" value="WD40 repeat-like"/>
    <property type="match status" value="1"/>
</dbReference>
<evidence type="ECO:0000256" key="1">
    <source>
        <dbReference type="ARBA" id="ARBA00006260"/>
    </source>
</evidence>
<dbReference type="GO" id="GO:0034314">
    <property type="term" value="P:Arp2/3 complex-mediated actin nucleation"/>
    <property type="evidence" value="ECO:0007669"/>
    <property type="project" value="UniProtKB-UniRule"/>
</dbReference>
<name>A0A8H6Z1A7_9AGAR</name>
<evidence type="ECO:0000313" key="10">
    <source>
        <dbReference type="EMBL" id="KAF7370803.1"/>
    </source>
</evidence>
<feature type="region of interest" description="Disordered" evidence="9">
    <location>
        <begin position="280"/>
        <end position="304"/>
    </location>
</feature>
<comment type="function">
    <text evidence="7">Functions as component of the Arp2/3 complex which is involved in regulation of actin polymerization and together with an activating nucleation-promoting factor (NPF) mediates the formation of branched actin networks.</text>
</comment>
<dbReference type="EMBL" id="JACAZH010000004">
    <property type="protein sequence ID" value="KAF7370803.1"/>
    <property type="molecule type" value="Genomic_DNA"/>
</dbReference>
<evidence type="ECO:0000256" key="6">
    <source>
        <dbReference type="ARBA" id="ARBA00023212"/>
    </source>
</evidence>
<comment type="caution">
    <text evidence="10">The sequence shown here is derived from an EMBL/GenBank/DDBJ whole genome shotgun (WGS) entry which is preliminary data.</text>
</comment>
<dbReference type="GO" id="GO:0005885">
    <property type="term" value="C:Arp2/3 protein complex"/>
    <property type="evidence" value="ECO:0007669"/>
    <property type="project" value="UniProtKB-UniRule"/>
</dbReference>
<accession>A0A8H6Z1A7</accession>
<protein>
    <recommendedName>
        <fullName evidence="7">Actin-related protein 2/3 complex subunit</fullName>
    </recommendedName>
</protein>
<evidence type="ECO:0000256" key="2">
    <source>
        <dbReference type="ARBA" id="ARBA00022490"/>
    </source>
</evidence>
<dbReference type="PANTHER" id="PTHR10709:SF2">
    <property type="entry name" value="ACTIN-RELATED PROTEIN 2_3 COMPLEX SUBUNIT"/>
    <property type="match status" value="1"/>
</dbReference>
<comment type="similarity">
    <text evidence="1 7">Belongs to the WD repeat ARPC1 family.</text>
</comment>
<evidence type="ECO:0000256" key="7">
    <source>
        <dbReference type="PIRNR" id="PIRNR038093"/>
    </source>
</evidence>
<dbReference type="OrthoDB" id="406844at2759"/>
<dbReference type="InterPro" id="IPR036322">
    <property type="entry name" value="WD40_repeat_dom_sf"/>
</dbReference>
<dbReference type="PROSITE" id="PS50294">
    <property type="entry name" value="WD_REPEATS_REGION"/>
    <property type="match status" value="1"/>
</dbReference>
<dbReference type="Proteomes" id="UP000623467">
    <property type="component" value="Unassembled WGS sequence"/>
</dbReference>
<dbReference type="Gene3D" id="2.130.10.10">
    <property type="entry name" value="YVTN repeat-like/Quinoprotein amine dehydrogenase"/>
    <property type="match status" value="1"/>
</dbReference>
<evidence type="ECO:0000256" key="8">
    <source>
        <dbReference type="PROSITE-ProRule" id="PRU00221"/>
    </source>
</evidence>
<keyword evidence="2 7" id="KW-0963">Cytoplasm</keyword>
<reference evidence="10" key="1">
    <citation type="submission" date="2020-05" db="EMBL/GenBank/DDBJ databases">
        <title>Mycena genomes resolve the evolution of fungal bioluminescence.</title>
        <authorList>
            <person name="Tsai I.J."/>
        </authorList>
    </citation>
    <scope>NUCLEOTIDE SEQUENCE</scope>
    <source>
        <strain evidence="10">160909Yilan</strain>
    </source>
</reference>
<dbReference type="InterPro" id="IPR001680">
    <property type="entry name" value="WD40_rpt"/>
</dbReference>
<keyword evidence="6 7" id="KW-0206">Cytoskeleton</keyword>
<dbReference type="PIRSF" id="PIRSF038093">
    <property type="entry name" value="ARP2/3_su1"/>
    <property type="match status" value="1"/>
</dbReference>
<evidence type="ECO:0000256" key="9">
    <source>
        <dbReference type="SAM" id="MobiDB-lite"/>
    </source>
</evidence>
<proteinExistence type="inferred from homology"/>
<gene>
    <name evidence="10" type="ORF">MSAN_00713800</name>
</gene>
<keyword evidence="4" id="KW-0677">Repeat</keyword>
<comment type="subcellular location">
    <subcellularLocation>
        <location evidence="7">Cytoplasm</location>
        <location evidence="7">Cytoskeleton</location>
        <location evidence="7">Actin patch</location>
    </subcellularLocation>
</comment>
<evidence type="ECO:0000256" key="3">
    <source>
        <dbReference type="ARBA" id="ARBA00022574"/>
    </source>
</evidence>
<dbReference type="Pfam" id="PF00400">
    <property type="entry name" value="WD40"/>
    <property type="match status" value="3"/>
</dbReference>
<feature type="repeat" description="WD" evidence="8">
    <location>
        <begin position="50"/>
        <end position="82"/>
    </location>
</feature>
<dbReference type="GO" id="GO:0051015">
    <property type="term" value="F:actin filament binding"/>
    <property type="evidence" value="ECO:0007669"/>
    <property type="project" value="TreeGrafter"/>
</dbReference>
<sequence>MAPEIFHIAQTPITCHAFSADHKQLAVSLNSNDAQIFTRQGAAWTPTETLSEHDKLITSIDWAPNSNRIVTASQDRNAYVWQQTPDPQTGKTIWKPTLVLLRINRAATHVRWSPNEDKFAVASGARAIAICSFDPENNWWVSKLLKKPIRSTVLSVDWHPNNVLLAAGSADMKARVFSAYIKEIDAKPTATVWGSKLPFNTVCGEYASPAGGWVHAVGFSPSGDVLAFASHDSSISIVYPGGPAIYNIRISSLPFVTLTWTGEDSIVAAGHDCQPVVSAASTTTRRTRGGPRAGPGSVGRLNSGAWSTFQDADKRGHTGPGGVKEKDTKLTTVHQNTITSVRPYEARGGRVSKVSTTGVDGTLVIWEADSVSAVTGAMGGMRM</sequence>
<organism evidence="10 11">
    <name type="scientific">Mycena sanguinolenta</name>
    <dbReference type="NCBI Taxonomy" id="230812"/>
    <lineage>
        <taxon>Eukaryota</taxon>
        <taxon>Fungi</taxon>
        <taxon>Dikarya</taxon>
        <taxon>Basidiomycota</taxon>
        <taxon>Agaricomycotina</taxon>
        <taxon>Agaricomycetes</taxon>
        <taxon>Agaricomycetidae</taxon>
        <taxon>Agaricales</taxon>
        <taxon>Marasmiineae</taxon>
        <taxon>Mycenaceae</taxon>
        <taxon>Mycena</taxon>
    </lineage>
</organism>
<keyword evidence="11" id="KW-1185">Reference proteome</keyword>
<dbReference type="SMART" id="SM00320">
    <property type="entry name" value="WD40"/>
    <property type="match status" value="5"/>
</dbReference>
<dbReference type="AlphaFoldDB" id="A0A8H6Z1A7"/>
<evidence type="ECO:0000256" key="4">
    <source>
        <dbReference type="ARBA" id="ARBA00022737"/>
    </source>
</evidence>
<evidence type="ECO:0000256" key="5">
    <source>
        <dbReference type="ARBA" id="ARBA00023203"/>
    </source>
</evidence>
<dbReference type="InterPro" id="IPR015943">
    <property type="entry name" value="WD40/YVTN_repeat-like_dom_sf"/>
</dbReference>
<dbReference type="PROSITE" id="PS50082">
    <property type="entry name" value="WD_REPEATS_2"/>
    <property type="match status" value="1"/>
</dbReference>
<dbReference type="GO" id="GO:0030479">
    <property type="term" value="C:actin cortical patch"/>
    <property type="evidence" value="ECO:0007669"/>
    <property type="project" value="UniProtKB-SubCell"/>
</dbReference>